<proteinExistence type="predicted"/>
<organism evidence="1 2">
    <name type="scientific">Rhabditophanes sp. KR3021</name>
    <dbReference type="NCBI Taxonomy" id="114890"/>
    <lineage>
        <taxon>Eukaryota</taxon>
        <taxon>Metazoa</taxon>
        <taxon>Ecdysozoa</taxon>
        <taxon>Nematoda</taxon>
        <taxon>Chromadorea</taxon>
        <taxon>Rhabditida</taxon>
        <taxon>Tylenchina</taxon>
        <taxon>Panagrolaimomorpha</taxon>
        <taxon>Strongyloidoidea</taxon>
        <taxon>Alloionematidae</taxon>
        <taxon>Rhabditophanes</taxon>
    </lineage>
</organism>
<protein>
    <submittedName>
        <fullName evidence="2">CHK domain-containing protein</fullName>
    </submittedName>
</protein>
<name>A0AC35TGN9_9BILA</name>
<reference evidence="2" key="1">
    <citation type="submission" date="2016-11" db="UniProtKB">
        <authorList>
            <consortium name="WormBaseParasite"/>
        </authorList>
    </citation>
    <scope>IDENTIFICATION</scope>
    <source>
        <strain evidence="2">KR3021</strain>
    </source>
</reference>
<dbReference type="Proteomes" id="UP000095286">
    <property type="component" value="Unplaced"/>
</dbReference>
<evidence type="ECO:0000313" key="1">
    <source>
        <dbReference type="Proteomes" id="UP000095286"/>
    </source>
</evidence>
<sequence>MEGSIFANEVVRKSNVVGTNTEVEWVVGSLEEKNQAFRDARGDSKVTQVDAFDISGGKGFISKVYKITIHFDDTNREPFLSILKIPGSECILEAMDHQKINMDDKEDLLDNKLLANFHNRECQFYNNFTEIPNLKIVKCYGARDWNEGTQEGALIMDYLGDTGMNVEFIYGLNIHQMRNVLKEIHNLQSYFFSLPNKEWEGEYKMLLDAIEFEKMSEIFTNNWNTIREFVPDQLYKDYETDILALMSNVSKIFLSNFQELPFIEGNMRSFVHGDLWNNNFMFLKDKNGTPLNEIDAIIDWQIIYTGSIGADLARAIVLGCSVEIRREIETVDLPKYYENLKIEVIQRGGQFEMTWDMFKLNYDHCMIDQALQLLMLYGFSMQNHNVPKDRSDYMWNARKYAIGSRIVFAMKDAVKKCRVLKPEWLIPKVKAEVTK</sequence>
<dbReference type="WBParaSite" id="RSKR_0000045100.1">
    <property type="protein sequence ID" value="RSKR_0000045100.1"/>
    <property type="gene ID" value="RSKR_0000045100"/>
</dbReference>
<evidence type="ECO:0000313" key="2">
    <source>
        <dbReference type="WBParaSite" id="RSKR_0000045100.1"/>
    </source>
</evidence>
<accession>A0AC35TGN9</accession>